<keyword evidence="2" id="KW-1185">Reference proteome</keyword>
<reference evidence="1 2" key="1">
    <citation type="submission" date="2024-06" db="EMBL/GenBank/DDBJ databases">
        <authorList>
            <person name="Kaempfer P."/>
            <person name="Viver T."/>
        </authorList>
    </citation>
    <scope>NUCLEOTIDE SEQUENCE [LARGE SCALE GENOMIC DNA]</scope>
    <source>
        <strain evidence="1 2">ST-119</strain>
    </source>
</reference>
<dbReference type="CDD" id="cd24013">
    <property type="entry name" value="ASKHA_ATPase_BT3980-like"/>
    <property type="match status" value="1"/>
</dbReference>
<proteinExistence type="predicted"/>
<comment type="caution">
    <text evidence="1">The sequence shown here is derived from an EMBL/GenBank/DDBJ whole genome shotgun (WGS) entry which is preliminary data.</text>
</comment>
<name>A0ABW8YW04_9FLAO</name>
<gene>
    <name evidence="1" type="ORF">ABS766_08695</name>
</gene>
<protein>
    <submittedName>
        <fullName evidence="1">DUF3822 family protein</fullName>
    </submittedName>
</protein>
<evidence type="ECO:0000313" key="2">
    <source>
        <dbReference type="Proteomes" id="UP001629156"/>
    </source>
</evidence>
<sequence length="264" mass="30587">MNETITQKNYQKLTLLVGTGRLSFCCTNVLDNSISNLTSATFPANIPTEDALWKTFVEHPELKMPYDNIMVLHENSFNTFVPDALFDENYAASYLQYNTQVFETDSFEFDNIGHQHIKNVYVPLVNINNYLLEKIGSFEFKNSNTVLVSKLLEAARNNIGKQVYIHIQDVHFEIVVTDNQKLLFYNSFTYNTPEDFLYYLLFTLEQLELNPETVSIKLLGKIDEDSPLFKIGYEYIRNIALYTQTTTNGLTEHQTREHFILINA</sequence>
<dbReference type="RefSeq" id="WP_408084747.1">
    <property type="nucleotide sequence ID" value="NZ_JBELPZ010000007.1"/>
</dbReference>
<accession>A0ABW8YW04</accession>
<dbReference type="InterPro" id="IPR024213">
    <property type="entry name" value="DUF3822"/>
</dbReference>
<dbReference type="Proteomes" id="UP001629156">
    <property type="component" value="Unassembled WGS sequence"/>
</dbReference>
<dbReference type="EMBL" id="JBELPZ010000007">
    <property type="protein sequence ID" value="MFL9844496.1"/>
    <property type="molecule type" value="Genomic_DNA"/>
</dbReference>
<evidence type="ECO:0000313" key="1">
    <source>
        <dbReference type="EMBL" id="MFL9844496.1"/>
    </source>
</evidence>
<dbReference type="Gene3D" id="3.30.420.250">
    <property type="match status" value="1"/>
</dbReference>
<organism evidence="1 2">
    <name type="scientific">Flavobacterium rhizosphaerae</name>
    <dbReference type="NCBI Taxonomy" id="3163298"/>
    <lineage>
        <taxon>Bacteria</taxon>
        <taxon>Pseudomonadati</taxon>
        <taxon>Bacteroidota</taxon>
        <taxon>Flavobacteriia</taxon>
        <taxon>Flavobacteriales</taxon>
        <taxon>Flavobacteriaceae</taxon>
        <taxon>Flavobacterium</taxon>
    </lineage>
</organism>
<dbReference type="Pfam" id="PF12864">
    <property type="entry name" value="DUF3822"/>
    <property type="match status" value="1"/>
</dbReference>
<dbReference type="Gene3D" id="3.30.420.260">
    <property type="match status" value="1"/>
</dbReference>